<accession>A0ABY7VV71</accession>
<protein>
    <submittedName>
        <fullName evidence="7">O-antigen ligase family protein</fullName>
    </submittedName>
</protein>
<keyword evidence="8" id="KW-1185">Reference proteome</keyword>
<evidence type="ECO:0000256" key="3">
    <source>
        <dbReference type="ARBA" id="ARBA00022989"/>
    </source>
</evidence>
<evidence type="ECO:0000259" key="6">
    <source>
        <dbReference type="Pfam" id="PF04932"/>
    </source>
</evidence>
<dbReference type="GO" id="GO:0016874">
    <property type="term" value="F:ligase activity"/>
    <property type="evidence" value="ECO:0007669"/>
    <property type="project" value="UniProtKB-KW"/>
</dbReference>
<feature type="transmembrane region" description="Helical" evidence="5">
    <location>
        <begin position="63"/>
        <end position="81"/>
    </location>
</feature>
<organism evidence="7 8">
    <name type="scientific">Lentisphaera profundi</name>
    <dbReference type="NCBI Taxonomy" id="1658616"/>
    <lineage>
        <taxon>Bacteria</taxon>
        <taxon>Pseudomonadati</taxon>
        <taxon>Lentisphaerota</taxon>
        <taxon>Lentisphaeria</taxon>
        <taxon>Lentisphaerales</taxon>
        <taxon>Lentisphaeraceae</taxon>
        <taxon>Lentisphaera</taxon>
    </lineage>
</organism>
<feature type="transmembrane region" description="Helical" evidence="5">
    <location>
        <begin position="93"/>
        <end position="110"/>
    </location>
</feature>
<dbReference type="PANTHER" id="PTHR37422:SF13">
    <property type="entry name" value="LIPOPOLYSACCHARIDE BIOSYNTHESIS PROTEIN PA4999-RELATED"/>
    <property type="match status" value="1"/>
</dbReference>
<keyword evidence="4 5" id="KW-0472">Membrane</keyword>
<name>A0ABY7VV71_9BACT</name>
<feature type="transmembrane region" description="Helical" evidence="5">
    <location>
        <begin position="424"/>
        <end position="447"/>
    </location>
</feature>
<feature type="transmembrane region" description="Helical" evidence="5">
    <location>
        <begin position="340"/>
        <end position="359"/>
    </location>
</feature>
<evidence type="ECO:0000313" key="7">
    <source>
        <dbReference type="EMBL" id="WDE98120.1"/>
    </source>
</evidence>
<comment type="subcellular location">
    <subcellularLocation>
        <location evidence="1">Membrane</location>
        <topology evidence="1">Multi-pass membrane protein</topology>
    </subcellularLocation>
</comment>
<dbReference type="Pfam" id="PF04932">
    <property type="entry name" value="Wzy_C"/>
    <property type="match status" value="1"/>
</dbReference>
<sequence>MIRALSSVKAIEAPFFNWTLALLLLFGFPLAIIAPQGLALDSQEVLKLFNAKNLALNGFRFHIPAIAISAFLSFSILISSSQFRIKNSLEKKLIIFASIFLGTTLISAYIHKSSPFETLSMCAFVLVPLAISQFPKSHNPLPIFMGLYYWINITFYFFLSSPTGISANKNWLIAGIVASSPWAIILLRKSLYKFLFLLPKQIRNPLSSLLAPLLVWLITFNCLMRLNSRASWLAFSLILCYFFYRNFSSLYKKLLLTLLCIISLTSIYFFSTNYNKLTHNELRPLLWQGTAKMIEQAPLLGSAGPGQFNNTFPEFRLPAQLMLPIAAPNSSHPHNEPLRIASEIGLPGCLALICFYLLVFKSTGRKNYASLHAVLVLACCSLFDKLLIENATCLLFLINMGLLLPTQNQTRTPSQKKLLPFKRTLAMLIICLGSFIAINTTKASWFYRLGFNDQHRALFSLDEKQKKSYWDKSFQSYASAAVHAPYNTNYNYHAANAALMGLRNEQKAAPFLSSVIERAPQYININRLLSYYQELHYYKSQNPKDKSRFLKLAIQANAKELQVNGMRLSNISDGLLFALRHQFIPLAFQTQKLFKTQSVRLANYLFPKELKPTLDQWSQALSKDDQAQAITYANQLHQIKGLRYIDPLYIQSAPPSFKKTSPLDPSKFTKADFLFWRELIALRKEMDQHKSFVAFCQHQLQNIELNKSLSFYSPEEVLIKQKANPIALLSFFAQCANILGRPHLILETAQGESFILIQNGENSIFINAQKKHLNIIPHQSISSLLSKKKLKSSFFCSPQSFFSANTYLFSLYNSQFKEQSISLNTPSLNWMVSKQALGNNPALKIRTESFYHLAQQIKDF</sequence>
<evidence type="ECO:0000313" key="8">
    <source>
        <dbReference type="Proteomes" id="UP001214250"/>
    </source>
</evidence>
<keyword evidence="3 5" id="KW-1133">Transmembrane helix</keyword>
<gene>
    <name evidence="7" type="ORF">PQO03_20075</name>
</gene>
<evidence type="ECO:0000256" key="5">
    <source>
        <dbReference type="SAM" id="Phobius"/>
    </source>
</evidence>
<feature type="transmembrane region" description="Helical" evidence="5">
    <location>
        <begin position="232"/>
        <end position="247"/>
    </location>
</feature>
<dbReference type="EMBL" id="CP117812">
    <property type="protein sequence ID" value="WDE98120.1"/>
    <property type="molecule type" value="Genomic_DNA"/>
</dbReference>
<feature type="transmembrane region" description="Helical" evidence="5">
    <location>
        <begin position="171"/>
        <end position="187"/>
    </location>
</feature>
<keyword evidence="2 5" id="KW-0812">Transmembrane</keyword>
<dbReference type="RefSeq" id="WP_274152909.1">
    <property type="nucleotide sequence ID" value="NZ_CP117812.1"/>
</dbReference>
<feature type="transmembrane region" description="Helical" evidence="5">
    <location>
        <begin position="254"/>
        <end position="271"/>
    </location>
</feature>
<feature type="transmembrane region" description="Helical" evidence="5">
    <location>
        <begin position="141"/>
        <end position="159"/>
    </location>
</feature>
<evidence type="ECO:0000256" key="1">
    <source>
        <dbReference type="ARBA" id="ARBA00004141"/>
    </source>
</evidence>
<dbReference type="Proteomes" id="UP001214250">
    <property type="component" value="Chromosome 2"/>
</dbReference>
<evidence type="ECO:0000256" key="2">
    <source>
        <dbReference type="ARBA" id="ARBA00022692"/>
    </source>
</evidence>
<keyword evidence="7" id="KW-0436">Ligase</keyword>
<dbReference type="InterPro" id="IPR007016">
    <property type="entry name" value="O-antigen_ligase-rel_domated"/>
</dbReference>
<proteinExistence type="predicted"/>
<feature type="domain" description="O-antigen ligase-related" evidence="6">
    <location>
        <begin position="217"/>
        <end position="352"/>
    </location>
</feature>
<dbReference type="InterPro" id="IPR051533">
    <property type="entry name" value="WaaL-like"/>
</dbReference>
<reference evidence="7 8" key="1">
    <citation type="submission" date="2023-02" db="EMBL/GenBank/DDBJ databases">
        <title>Genome sequence of Lentisphaera profundi SAORIC-696.</title>
        <authorList>
            <person name="Kim e."/>
            <person name="Cho J.-C."/>
            <person name="Choi A."/>
            <person name="Kang I."/>
        </authorList>
    </citation>
    <scope>NUCLEOTIDE SEQUENCE [LARGE SCALE GENOMIC DNA]</scope>
    <source>
        <strain evidence="7 8">SAORIC-696</strain>
    </source>
</reference>
<evidence type="ECO:0000256" key="4">
    <source>
        <dbReference type="ARBA" id="ARBA00023136"/>
    </source>
</evidence>
<dbReference type="PANTHER" id="PTHR37422">
    <property type="entry name" value="TEICHURONIC ACID BIOSYNTHESIS PROTEIN TUAE"/>
    <property type="match status" value="1"/>
</dbReference>